<dbReference type="AlphaFoldDB" id="A0A1G6ZRV9"/>
<proteinExistence type="predicted"/>
<gene>
    <name evidence="1" type="ORF">SAMN04487779_101764</name>
</gene>
<dbReference type="Gene3D" id="1.10.3700.10">
    <property type="entry name" value="AGR C 984p-like"/>
    <property type="match status" value="1"/>
</dbReference>
<organism evidence="1 2">
    <name type="scientific">Belnapia rosea</name>
    <dbReference type="NCBI Taxonomy" id="938405"/>
    <lineage>
        <taxon>Bacteria</taxon>
        <taxon>Pseudomonadati</taxon>
        <taxon>Pseudomonadota</taxon>
        <taxon>Alphaproteobacteria</taxon>
        <taxon>Acetobacterales</taxon>
        <taxon>Roseomonadaceae</taxon>
        <taxon>Belnapia</taxon>
    </lineage>
</organism>
<dbReference type="STRING" id="938405.SAMN02927895_04849"/>
<dbReference type="EMBL" id="FMZX01000017">
    <property type="protein sequence ID" value="SDE05123.1"/>
    <property type="molecule type" value="Genomic_DNA"/>
</dbReference>
<reference evidence="1 2" key="1">
    <citation type="submission" date="2016-10" db="EMBL/GenBank/DDBJ databases">
        <authorList>
            <person name="de Groot N.N."/>
        </authorList>
    </citation>
    <scope>NUCLEOTIDE SEQUENCE [LARGE SCALE GENOMIC DNA]</scope>
    <source>
        <strain evidence="1 2">CPCC 100156</strain>
    </source>
</reference>
<dbReference type="SUPFAM" id="SSF158837">
    <property type="entry name" value="AGR C 984p-like"/>
    <property type="match status" value="1"/>
</dbReference>
<dbReference type="Proteomes" id="UP000198925">
    <property type="component" value="Unassembled WGS sequence"/>
</dbReference>
<evidence type="ECO:0000313" key="1">
    <source>
        <dbReference type="EMBL" id="SDE05123.1"/>
    </source>
</evidence>
<dbReference type="Pfam" id="PF06748">
    <property type="entry name" value="DUF1217"/>
    <property type="match status" value="1"/>
</dbReference>
<sequence>MQLSATLASALLGGLDAGAASSDPAAGLAALKAAQAKGATEKGVARERRDPVTLTAIKQFQAAIAKAKDVKSALQDPRVLAVILPALGLSDQAAYPGLVQKALLADPGDTKGLLASLDPRFGTAARTLNLRAKGLAALKDPTLQRQLTDGYVEYQYRTGLDAQTPGISDALYFLQNAKGETNVYNLLGNTVLRRVVAGALGLPDAMVVQPVETQARAITSRLKMADLKDSRALQKLAERYVIAAAGTTSGGSGSPLLSLLA</sequence>
<protein>
    <recommendedName>
        <fullName evidence="3">DUF1217 domain-containing protein</fullName>
    </recommendedName>
</protein>
<keyword evidence="2" id="KW-1185">Reference proteome</keyword>
<name>A0A1G6ZRV9_9PROT</name>
<evidence type="ECO:0008006" key="3">
    <source>
        <dbReference type="Google" id="ProtNLM"/>
    </source>
</evidence>
<dbReference type="InterPro" id="IPR010626">
    <property type="entry name" value="DUF1217"/>
</dbReference>
<dbReference type="RefSeq" id="WP_090664591.1">
    <property type="nucleotide sequence ID" value="NZ_FMZX01000017.1"/>
</dbReference>
<evidence type="ECO:0000313" key="2">
    <source>
        <dbReference type="Proteomes" id="UP000198925"/>
    </source>
</evidence>
<dbReference type="InterPro" id="IPR023157">
    <property type="entry name" value="AGR-C-984p-like_sf"/>
</dbReference>
<accession>A0A1G6ZRV9</accession>